<comment type="subcellular location">
    <subcellularLocation>
        <location evidence="1">Cell membrane</location>
        <topology evidence="1">Multi-pass membrane protein</topology>
    </subcellularLocation>
</comment>
<evidence type="ECO:0000256" key="6">
    <source>
        <dbReference type="SAM" id="Phobius"/>
    </source>
</evidence>
<dbReference type="Pfam" id="PF02653">
    <property type="entry name" value="BPD_transp_2"/>
    <property type="match status" value="1"/>
</dbReference>
<feature type="transmembrane region" description="Helical" evidence="6">
    <location>
        <begin position="53"/>
        <end position="82"/>
    </location>
</feature>
<name>A0A381SHK7_9ZZZZ</name>
<evidence type="ECO:0000256" key="3">
    <source>
        <dbReference type="ARBA" id="ARBA00022692"/>
    </source>
</evidence>
<evidence type="ECO:0000256" key="5">
    <source>
        <dbReference type="ARBA" id="ARBA00023136"/>
    </source>
</evidence>
<keyword evidence="2" id="KW-1003">Cell membrane</keyword>
<evidence type="ECO:0000256" key="4">
    <source>
        <dbReference type="ARBA" id="ARBA00022989"/>
    </source>
</evidence>
<evidence type="ECO:0000256" key="2">
    <source>
        <dbReference type="ARBA" id="ARBA00022475"/>
    </source>
</evidence>
<feature type="transmembrane region" description="Helical" evidence="6">
    <location>
        <begin position="88"/>
        <end position="110"/>
    </location>
</feature>
<feature type="transmembrane region" description="Helical" evidence="6">
    <location>
        <begin position="160"/>
        <end position="177"/>
    </location>
</feature>
<dbReference type="CDD" id="cd06579">
    <property type="entry name" value="TM_PBP1_transp_AraH_like"/>
    <property type="match status" value="1"/>
</dbReference>
<dbReference type="GO" id="GO:0022857">
    <property type="term" value="F:transmembrane transporter activity"/>
    <property type="evidence" value="ECO:0007669"/>
    <property type="project" value="InterPro"/>
</dbReference>
<evidence type="ECO:0000313" key="7">
    <source>
        <dbReference type="EMBL" id="SVA03540.1"/>
    </source>
</evidence>
<feature type="transmembrane region" description="Helical" evidence="6">
    <location>
        <begin position="12"/>
        <end position="32"/>
    </location>
</feature>
<proteinExistence type="predicted"/>
<feature type="transmembrane region" description="Helical" evidence="6">
    <location>
        <begin position="286"/>
        <end position="305"/>
    </location>
</feature>
<keyword evidence="5 6" id="KW-0472">Membrane</keyword>
<dbReference type="PANTHER" id="PTHR32196">
    <property type="entry name" value="ABC TRANSPORTER PERMEASE PROTEIN YPHD-RELATED-RELATED"/>
    <property type="match status" value="1"/>
</dbReference>
<dbReference type="AlphaFoldDB" id="A0A381SHK7"/>
<keyword evidence="4 6" id="KW-1133">Transmembrane helix</keyword>
<dbReference type="GO" id="GO:0005886">
    <property type="term" value="C:plasma membrane"/>
    <property type="evidence" value="ECO:0007669"/>
    <property type="project" value="UniProtKB-SubCell"/>
</dbReference>
<dbReference type="EMBL" id="UINC01003122">
    <property type="protein sequence ID" value="SVA03540.1"/>
    <property type="molecule type" value="Genomic_DNA"/>
</dbReference>
<evidence type="ECO:0000256" key="1">
    <source>
        <dbReference type="ARBA" id="ARBA00004651"/>
    </source>
</evidence>
<dbReference type="PANTHER" id="PTHR32196:SF72">
    <property type="entry name" value="RIBOSE IMPORT PERMEASE PROTEIN RBSC"/>
    <property type="match status" value="1"/>
</dbReference>
<feature type="transmembrane region" description="Helical" evidence="6">
    <location>
        <begin position="117"/>
        <end position="140"/>
    </location>
</feature>
<feature type="transmembrane region" description="Helical" evidence="6">
    <location>
        <begin position="243"/>
        <end position="274"/>
    </location>
</feature>
<feature type="transmembrane region" description="Helical" evidence="6">
    <location>
        <begin position="204"/>
        <end position="223"/>
    </location>
</feature>
<dbReference type="InterPro" id="IPR001851">
    <property type="entry name" value="ABC_transp_permease"/>
</dbReference>
<accession>A0A381SHK7</accession>
<reference evidence="7" key="1">
    <citation type="submission" date="2018-05" db="EMBL/GenBank/DDBJ databases">
        <authorList>
            <person name="Lanie J.A."/>
            <person name="Ng W.-L."/>
            <person name="Kazmierczak K.M."/>
            <person name="Andrzejewski T.M."/>
            <person name="Davidsen T.M."/>
            <person name="Wayne K.J."/>
            <person name="Tettelin H."/>
            <person name="Glass J.I."/>
            <person name="Rusch D."/>
            <person name="Podicherti R."/>
            <person name="Tsui H.-C.T."/>
            <person name="Winkler M.E."/>
        </authorList>
    </citation>
    <scope>NUCLEOTIDE SEQUENCE</scope>
</reference>
<gene>
    <name evidence="7" type="ORF">METZ01_LOCUS56394</name>
</gene>
<sequence length="307" mass="32598">MFNFVNFLRTYAVLILIVLLMIILTLSSEAFLTPRNLLNILNQNTPLAIIASALTLVIIVGGFDLSTAAIFAVASVTAAWIAINYNPYVGLLVAPLIGMVLGYLNGIIITSLKVHSFLSTIATSLVFRGMAILITGGFLIPVRMKEFTWLGREKIFDVHVAVYVLLVFAIISTFILNRTTIGRYIFAIGGNEDASILSGIKVNLVKIFAFSFCGFASGIAAAVQVSRISLGTSQAGLGMELQAIAAVILGGTSIYGGSGAVWRSIAGVMLLALINNGFNILNADPFYKDLTTGLVIIAAVALTAGRK</sequence>
<organism evidence="7">
    <name type="scientific">marine metagenome</name>
    <dbReference type="NCBI Taxonomy" id="408172"/>
    <lineage>
        <taxon>unclassified sequences</taxon>
        <taxon>metagenomes</taxon>
        <taxon>ecological metagenomes</taxon>
    </lineage>
</organism>
<keyword evidence="3 6" id="KW-0812">Transmembrane</keyword>
<protein>
    <submittedName>
        <fullName evidence="7">Uncharacterized protein</fullName>
    </submittedName>
</protein>